<comment type="catalytic activity">
    <reaction evidence="5 15">
        <text>L-phenylalanyl-tRNA(Phe) + an N-terminal L-alpha-aminoacyl-[protein] = an N-terminal L-phenylalanyl-L-alpha-aminoacyl-[protein] + tRNA(Phe)</text>
        <dbReference type="Rhea" id="RHEA:43632"/>
        <dbReference type="Rhea" id="RHEA-COMP:9668"/>
        <dbReference type="Rhea" id="RHEA-COMP:9699"/>
        <dbReference type="Rhea" id="RHEA-COMP:10636"/>
        <dbReference type="Rhea" id="RHEA-COMP:10637"/>
        <dbReference type="ChEBI" id="CHEBI:78442"/>
        <dbReference type="ChEBI" id="CHEBI:78531"/>
        <dbReference type="ChEBI" id="CHEBI:78597"/>
        <dbReference type="ChEBI" id="CHEBI:83561"/>
        <dbReference type="EC" id="2.3.2.6"/>
    </reaction>
</comment>
<evidence type="ECO:0000256" key="7">
    <source>
        <dbReference type="ARBA" id="ARBA00051538"/>
    </source>
</evidence>
<evidence type="ECO:0000256" key="9">
    <source>
        <dbReference type="ARBA" id="ARBA00061535"/>
    </source>
</evidence>
<proteinExistence type="inferred from homology"/>
<dbReference type="HAMAP" id="MF_00688">
    <property type="entry name" value="Leu_Phe_trans"/>
    <property type="match status" value="1"/>
</dbReference>
<dbReference type="PANTHER" id="PTHR30098">
    <property type="entry name" value="LEUCYL/PHENYLALANYL-TRNA--PROTEIN TRANSFERASE"/>
    <property type="match status" value="1"/>
</dbReference>
<organism evidence="16 17">
    <name type="scientific">Desulforhopalus singaporensis</name>
    <dbReference type="NCBI Taxonomy" id="91360"/>
    <lineage>
        <taxon>Bacteria</taxon>
        <taxon>Pseudomonadati</taxon>
        <taxon>Thermodesulfobacteriota</taxon>
        <taxon>Desulfobulbia</taxon>
        <taxon>Desulfobulbales</taxon>
        <taxon>Desulfocapsaceae</taxon>
        <taxon>Desulforhopalus</taxon>
    </lineage>
</organism>
<keyword evidence="17" id="KW-1185">Reference proteome</keyword>
<evidence type="ECO:0000256" key="3">
    <source>
        <dbReference type="ARBA" id="ARBA00022679"/>
    </source>
</evidence>
<protein>
    <recommendedName>
        <fullName evidence="11 15">Leucyl/phenylalanyl-tRNA--protein transferase</fullName>
        <ecNumber evidence="10 15">2.3.2.6</ecNumber>
    </recommendedName>
    <alternativeName>
        <fullName evidence="12 15">L/F-transferase</fullName>
    </alternativeName>
    <alternativeName>
        <fullName evidence="13 15">Leucyltransferase</fullName>
    </alternativeName>
    <alternativeName>
        <fullName evidence="14 15">Phenyalanyltransferase</fullName>
    </alternativeName>
</protein>
<keyword evidence="2 15" id="KW-0963">Cytoplasm</keyword>
<keyword evidence="4 15" id="KW-0012">Acyltransferase</keyword>
<evidence type="ECO:0000256" key="1">
    <source>
        <dbReference type="ARBA" id="ARBA00004496"/>
    </source>
</evidence>
<dbReference type="STRING" id="91360.SAMN05660330_01376"/>
<evidence type="ECO:0000313" key="16">
    <source>
        <dbReference type="EMBL" id="SDO91434.1"/>
    </source>
</evidence>
<accession>A0A1H0NFG9</accession>
<dbReference type="GO" id="GO:0005737">
    <property type="term" value="C:cytoplasm"/>
    <property type="evidence" value="ECO:0007669"/>
    <property type="project" value="UniProtKB-SubCell"/>
</dbReference>
<dbReference type="Pfam" id="PF03588">
    <property type="entry name" value="Leu_Phe_trans"/>
    <property type="match status" value="1"/>
</dbReference>
<comment type="subcellular location">
    <subcellularLocation>
        <location evidence="1 15">Cytoplasm</location>
    </subcellularLocation>
</comment>
<dbReference type="Proteomes" id="UP000199073">
    <property type="component" value="Unassembled WGS sequence"/>
</dbReference>
<evidence type="ECO:0000313" key="17">
    <source>
        <dbReference type="Proteomes" id="UP000199073"/>
    </source>
</evidence>
<evidence type="ECO:0000256" key="4">
    <source>
        <dbReference type="ARBA" id="ARBA00023315"/>
    </source>
</evidence>
<name>A0A1H0NFG9_9BACT</name>
<dbReference type="SUPFAM" id="SSF55729">
    <property type="entry name" value="Acyl-CoA N-acyltransferases (Nat)"/>
    <property type="match status" value="1"/>
</dbReference>
<sequence>MIKQCNKVGDTSLYNKNLFIMPVFQLDESIRFPPPELAGPGGLLAVGGDLSPARLIAAYSRGIFPWYSQGDPILWWFTSPRLIIDPKEFHVPKRLARYARSTGVTITRNSAFAEVIRECAAIRTEAGDETWLLPEMIDAYNSLFKLGYCHSVECWHRGQLGGGLYGIALGKVFFGESMFSRIKCGSQFALMGLVEFLLQQGYRLIDCQMTTAHLKRFGAREVSGRKFRQLLQQYIKDTDPDHRWNDSG</sequence>
<dbReference type="GO" id="GO:0008914">
    <property type="term" value="F:leucyl-tRNA--protein transferase activity"/>
    <property type="evidence" value="ECO:0007669"/>
    <property type="project" value="UniProtKB-UniRule"/>
</dbReference>
<evidence type="ECO:0000256" key="12">
    <source>
        <dbReference type="ARBA" id="ARBA00077136"/>
    </source>
</evidence>
<dbReference type="InterPro" id="IPR016181">
    <property type="entry name" value="Acyl_CoA_acyltransferase"/>
</dbReference>
<dbReference type="PANTHER" id="PTHR30098:SF2">
    <property type="entry name" value="LEUCYL_PHENYLALANYL-TRNA--PROTEIN TRANSFERASE"/>
    <property type="match status" value="1"/>
</dbReference>
<dbReference type="Gene3D" id="3.40.630.70">
    <property type="entry name" value="Leucyl/phenylalanyl-tRNA-protein transferase, C-terminal domain"/>
    <property type="match status" value="1"/>
</dbReference>
<keyword evidence="3 15" id="KW-0808">Transferase</keyword>
<evidence type="ECO:0000256" key="11">
    <source>
        <dbReference type="ARBA" id="ARBA00074372"/>
    </source>
</evidence>
<gene>
    <name evidence="15" type="primary">aat</name>
    <name evidence="16" type="ORF">SAMN05660330_01376</name>
</gene>
<dbReference type="InterPro" id="IPR042203">
    <property type="entry name" value="Leu/Phe-tRNA_Trfase_C"/>
</dbReference>
<comment type="similarity">
    <text evidence="9 15">Belongs to the L/F-transferase family.</text>
</comment>
<dbReference type="EC" id="2.3.2.6" evidence="10 15"/>
<evidence type="ECO:0000256" key="8">
    <source>
        <dbReference type="ARBA" id="ARBA00054043"/>
    </source>
</evidence>
<reference evidence="16 17" key="1">
    <citation type="submission" date="2016-10" db="EMBL/GenBank/DDBJ databases">
        <authorList>
            <person name="de Groot N.N."/>
        </authorList>
    </citation>
    <scope>NUCLEOTIDE SEQUENCE [LARGE SCALE GENOMIC DNA]</scope>
    <source>
        <strain evidence="16 17">DSM 12130</strain>
    </source>
</reference>
<evidence type="ECO:0000256" key="6">
    <source>
        <dbReference type="ARBA" id="ARBA00050652"/>
    </source>
</evidence>
<dbReference type="NCBIfam" id="TIGR00667">
    <property type="entry name" value="aat"/>
    <property type="match status" value="1"/>
</dbReference>
<evidence type="ECO:0000256" key="15">
    <source>
        <dbReference type="HAMAP-Rule" id="MF_00688"/>
    </source>
</evidence>
<comment type="catalytic activity">
    <reaction evidence="6 15">
        <text>N-terminal L-arginyl-[protein] + L-leucyl-tRNA(Leu) = N-terminal L-leucyl-L-arginyl-[protein] + tRNA(Leu) + H(+)</text>
        <dbReference type="Rhea" id="RHEA:50416"/>
        <dbReference type="Rhea" id="RHEA-COMP:9613"/>
        <dbReference type="Rhea" id="RHEA-COMP:9622"/>
        <dbReference type="Rhea" id="RHEA-COMP:12672"/>
        <dbReference type="Rhea" id="RHEA-COMP:12673"/>
        <dbReference type="ChEBI" id="CHEBI:15378"/>
        <dbReference type="ChEBI" id="CHEBI:64719"/>
        <dbReference type="ChEBI" id="CHEBI:78442"/>
        <dbReference type="ChEBI" id="CHEBI:78494"/>
        <dbReference type="ChEBI" id="CHEBI:133044"/>
        <dbReference type="EC" id="2.3.2.6"/>
    </reaction>
</comment>
<evidence type="ECO:0000256" key="13">
    <source>
        <dbReference type="ARBA" id="ARBA00077165"/>
    </source>
</evidence>
<evidence type="ECO:0000256" key="14">
    <source>
        <dbReference type="ARBA" id="ARBA00083640"/>
    </source>
</evidence>
<dbReference type="AlphaFoldDB" id="A0A1H0NFG9"/>
<dbReference type="FunFam" id="3.30.70.3550:FF:000001">
    <property type="entry name" value="Leucyl/phenylalanyl-tRNA--protein transferase"/>
    <property type="match status" value="1"/>
</dbReference>
<evidence type="ECO:0000256" key="10">
    <source>
        <dbReference type="ARBA" id="ARBA00066767"/>
    </source>
</evidence>
<evidence type="ECO:0000256" key="5">
    <source>
        <dbReference type="ARBA" id="ARBA00050607"/>
    </source>
</evidence>
<dbReference type="EMBL" id="FNJI01000007">
    <property type="protein sequence ID" value="SDO91434.1"/>
    <property type="molecule type" value="Genomic_DNA"/>
</dbReference>
<dbReference type="InterPro" id="IPR004616">
    <property type="entry name" value="Leu/Phe-tRNA_Trfase"/>
</dbReference>
<comment type="function">
    <text evidence="8 15">Functions in the N-end rule pathway of protein degradation where it conjugates Leu, Phe and, less efficiently, Met from aminoacyl-tRNAs to the N-termini of proteins containing an N-terminal arginine or lysine.</text>
</comment>
<dbReference type="GO" id="GO:0030163">
    <property type="term" value="P:protein catabolic process"/>
    <property type="evidence" value="ECO:0007669"/>
    <property type="project" value="UniProtKB-UniRule"/>
</dbReference>
<evidence type="ECO:0000256" key="2">
    <source>
        <dbReference type="ARBA" id="ARBA00022490"/>
    </source>
</evidence>
<comment type="catalytic activity">
    <reaction evidence="7 15">
        <text>N-terminal L-lysyl-[protein] + L-leucyl-tRNA(Leu) = N-terminal L-leucyl-L-lysyl-[protein] + tRNA(Leu) + H(+)</text>
        <dbReference type="Rhea" id="RHEA:12340"/>
        <dbReference type="Rhea" id="RHEA-COMP:9613"/>
        <dbReference type="Rhea" id="RHEA-COMP:9622"/>
        <dbReference type="Rhea" id="RHEA-COMP:12670"/>
        <dbReference type="Rhea" id="RHEA-COMP:12671"/>
        <dbReference type="ChEBI" id="CHEBI:15378"/>
        <dbReference type="ChEBI" id="CHEBI:65249"/>
        <dbReference type="ChEBI" id="CHEBI:78442"/>
        <dbReference type="ChEBI" id="CHEBI:78494"/>
        <dbReference type="ChEBI" id="CHEBI:133043"/>
        <dbReference type="EC" id="2.3.2.6"/>
    </reaction>
</comment>
<dbReference type="Gene3D" id="3.30.70.3550">
    <property type="entry name" value="Leucyl/phenylalanyl-tRNA-protein transferase, N-terminal domain"/>
    <property type="match status" value="1"/>
</dbReference>
<dbReference type="InterPro" id="IPR042221">
    <property type="entry name" value="Leu/Phe-tRNA_Trfase_N"/>
</dbReference>